<reference evidence="1 2" key="1">
    <citation type="submission" date="2014-05" db="EMBL/GenBank/DDBJ databases">
        <title>Methylome analysis of the phasevarions of Haemophilus influenzae.</title>
        <authorList>
            <person name="Atack J.M."/>
            <person name="Fox K.L."/>
            <person name="Power P.M."/>
            <person name="Clark T."/>
            <person name="Jurcisek J."/>
            <person name="Korlach J."/>
            <person name="Bakaletz L.O."/>
            <person name="Jennings M.P."/>
        </authorList>
    </citation>
    <scope>NUCLEOTIDE SEQUENCE [LARGE SCALE GENOMIC DNA]</scope>
    <source>
        <strain evidence="1 2">1209</strain>
    </source>
</reference>
<gene>
    <name evidence="1" type="ORF">NTHI1209_01290</name>
</gene>
<name>A0A158SXT8_HAEIF</name>
<evidence type="ECO:0000313" key="2">
    <source>
        <dbReference type="Proteomes" id="UP000050700"/>
    </source>
</evidence>
<comment type="caution">
    <text evidence="1">The sequence shown here is derived from an EMBL/GenBank/DDBJ whole genome shotgun (WGS) entry which is preliminary data.</text>
</comment>
<organism evidence="1 2">
    <name type="scientific">Haemophilus influenzae</name>
    <dbReference type="NCBI Taxonomy" id="727"/>
    <lineage>
        <taxon>Bacteria</taxon>
        <taxon>Pseudomonadati</taxon>
        <taxon>Pseudomonadota</taxon>
        <taxon>Gammaproteobacteria</taxon>
        <taxon>Pasteurellales</taxon>
        <taxon>Pasteurellaceae</taxon>
        <taxon>Haemophilus</taxon>
    </lineage>
</organism>
<sequence length="65" mass="7791">MLAFCLFYGNLSNYYKSRGAIIISIFSEWITKKKKERNSCRNQIKVVLFGWWRARKGRHCHSFSD</sequence>
<evidence type="ECO:0000313" key="1">
    <source>
        <dbReference type="EMBL" id="KIS35682.1"/>
    </source>
</evidence>
<accession>A0A158SXT8</accession>
<dbReference type="PATRIC" id="fig|727.582.peg.1183"/>
<proteinExistence type="predicted"/>
<protein>
    <submittedName>
        <fullName evidence="1">Uncharacterized protein</fullName>
    </submittedName>
</protein>
<dbReference type="EMBL" id="JMQP01000002">
    <property type="protein sequence ID" value="KIS35682.1"/>
    <property type="molecule type" value="Genomic_DNA"/>
</dbReference>
<dbReference type="AlphaFoldDB" id="A0A158SXT8"/>
<dbReference type="Proteomes" id="UP000050700">
    <property type="component" value="Unassembled WGS sequence"/>
</dbReference>